<proteinExistence type="predicted"/>
<feature type="compositionally biased region" description="Polar residues" evidence="1">
    <location>
        <begin position="85"/>
        <end position="94"/>
    </location>
</feature>
<gene>
    <name evidence="3" type="ORF">OFUS_LOCUS26609</name>
</gene>
<organism evidence="3 4">
    <name type="scientific">Owenia fusiformis</name>
    <name type="common">Polychaete worm</name>
    <dbReference type="NCBI Taxonomy" id="6347"/>
    <lineage>
        <taxon>Eukaryota</taxon>
        <taxon>Metazoa</taxon>
        <taxon>Spiralia</taxon>
        <taxon>Lophotrochozoa</taxon>
        <taxon>Annelida</taxon>
        <taxon>Polychaeta</taxon>
        <taxon>Sedentaria</taxon>
        <taxon>Canalipalpata</taxon>
        <taxon>Sabellida</taxon>
        <taxon>Oweniida</taxon>
        <taxon>Oweniidae</taxon>
        <taxon>Owenia</taxon>
    </lineage>
</organism>
<feature type="chain" id="PRO_5035865893" description="Hydrophobin" evidence="2">
    <location>
        <begin position="32"/>
        <end position="150"/>
    </location>
</feature>
<name>A0A8S4QBG6_OWEFU</name>
<dbReference type="AlphaFoldDB" id="A0A8S4QBG6"/>
<reference evidence="3" key="1">
    <citation type="submission" date="2022-03" db="EMBL/GenBank/DDBJ databases">
        <authorList>
            <person name="Martin C."/>
        </authorList>
    </citation>
    <scope>NUCLEOTIDE SEQUENCE</scope>
</reference>
<feature type="region of interest" description="Disordered" evidence="1">
    <location>
        <begin position="68"/>
        <end position="94"/>
    </location>
</feature>
<comment type="caution">
    <text evidence="3">The sequence shown here is derived from an EMBL/GenBank/DDBJ whole genome shotgun (WGS) entry which is preliminary data.</text>
</comment>
<sequence length="150" mass="15589">DVSVAINGSLVATSLIQAALGVTSLVNCCKAFCCGDDTSDRTNVSNTQQSQQDGRINVGYANNTACRPPANNPAYTPANTPTAPQVSNTQQSQQDGRINVGYANNTACSPPAINPADTPPAYSSTASQVKINENLKNCTINCKNVVLNIA</sequence>
<feature type="non-terminal residue" evidence="3">
    <location>
        <position position="1"/>
    </location>
</feature>
<accession>A0A8S4QBG6</accession>
<evidence type="ECO:0000313" key="4">
    <source>
        <dbReference type="Proteomes" id="UP000749559"/>
    </source>
</evidence>
<feature type="compositionally biased region" description="Low complexity" evidence="1">
    <location>
        <begin position="68"/>
        <end position="84"/>
    </location>
</feature>
<evidence type="ECO:0008006" key="5">
    <source>
        <dbReference type="Google" id="ProtNLM"/>
    </source>
</evidence>
<protein>
    <recommendedName>
        <fullName evidence="5">Hydrophobin</fullName>
    </recommendedName>
</protein>
<evidence type="ECO:0000256" key="1">
    <source>
        <dbReference type="SAM" id="MobiDB-lite"/>
    </source>
</evidence>
<dbReference type="EMBL" id="CAIIXF020000202">
    <property type="protein sequence ID" value="CAH1802974.1"/>
    <property type="molecule type" value="Genomic_DNA"/>
</dbReference>
<keyword evidence="4" id="KW-1185">Reference proteome</keyword>
<evidence type="ECO:0000313" key="3">
    <source>
        <dbReference type="EMBL" id="CAH1802974.1"/>
    </source>
</evidence>
<feature type="signal peptide" evidence="2">
    <location>
        <begin position="1"/>
        <end position="31"/>
    </location>
</feature>
<evidence type="ECO:0000256" key="2">
    <source>
        <dbReference type="SAM" id="SignalP"/>
    </source>
</evidence>
<keyword evidence="2" id="KW-0732">Signal</keyword>
<dbReference type="Proteomes" id="UP000749559">
    <property type="component" value="Unassembled WGS sequence"/>
</dbReference>